<dbReference type="Pfam" id="PF04397">
    <property type="entry name" value="LytTR"/>
    <property type="match status" value="1"/>
</dbReference>
<feature type="domain" description="Response regulatory" evidence="2">
    <location>
        <begin position="22"/>
        <end position="133"/>
    </location>
</feature>
<evidence type="ECO:0000259" key="2">
    <source>
        <dbReference type="PROSITE" id="PS50110"/>
    </source>
</evidence>
<organism evidence="4 5">
    <name type="scientific">Salegentibacter salegens</name>
    <dbReference type="NCBI Taxonomy" id="143223"/>
    <lineage>
        <taxon>Bacteria</taxon>
        <taxon>Pseudomonadati</taxon>
        <taxon>Bacteroidota</taxon>
        <taxon>Flavobacteriia</taxon>
        <taxon>Flavobacteriales</taxon>
        <taxon>Flavobacteriaceae</taxon>
        <taxon>Salegentibacter</taxon>
    </lineage>
</organism>
<feature type="domain" description="HTH LytTR-type" evidence="3">
    <location>
        <begin position="174"/>
        <end position="270"/>
    </location>
</feature>
<dbReference type="STRING" id="143223.SAMN05878281_1130"/>
<keyword evidence="5" id="KW-1185">Reference proteome</keyword>
<dbReference type="InterPro" id="IPR046947">
    <property type="entry name" value="LytR-like"/>
</dbReference>
<sequence>MGRTQDPGVYGERRKTALGIMEVVIVEDEKPAARRLQRMLKKLDLEVNTMLHSVKEGIAWFKENPEPDLVFLDIQLSDGISFEIFEKVKINSAVIFTTAYDEYALKAFKLNSVDYLLKPIDEEELANAVIKFKENYLKNSPQIDFNAFRKILETGNKPDYKTRYTIQVGQHLKIIPANEICCFYSENKASYLTTTSGRNYPVDVSLENLEKELDPEKFFRINRKSIVNIDCIEDIISYTNSRLEVKVKVFSEFQLIVSRERVRDFKNWIS</sequence>
<dbReference type="SUPFAM" id="SSF52172">
    <property type="entry name" value="CheY-like"/>
    <property type="match status" value="1"/>
</dbReference>
<dbReference type="InterPro" id="IPR011006">
    <property type="entry name" value="CheY-like_superfamily"/>
</dbReference>
<reference evidence="5" key="1">
    <citation type="submission" date="2016-11" db="EMBL/GenBank/DDBJ databases">
        <authorList>
            <person name="Varghese N."/>
            <person name="Submissions S."/>
        </authorList>
    </citation>
    <scope>NUCLEOTIDE SEQUENCE [LARGE SCALE GENOMIC DNA]</scope>
    <source>
        <strain evidence="5">ACAM 48</strain>
    </source>
</reference>
<accession>A0A1M7JWT4</accession>
<dbReference type="Proteomes" id="UP000190235">
    <property type="component" value="Chromosome I"/>
</dbReference>
<dbReference type="EMBL" id="LT670848">
    <property type="protein sequence ID" value="SHM56997.1"/>
    <property type="molecule type" value="Genomic_DNA"/>
</dbReference>
<dbReference type="PROSITE" id="PS50110">
    <property type="entry name" value="RESPONSE_REGULATORY"/>
    <property type="match status" value="1"/>
</dbReference>
<dbReference type="GO" id="GO:0003677">
    <property type="term" value="F:DNA binding"/>
    <property type="evidence" value="ECO:0007669"/>
    <property type="project" value="InterPro"/>
</dbReference>
<dbReference type="InterPro" id="IPR007492">
    <property type="entry name" value="LytTR_DNA-bd_dom"/>
</dbReference>
<dbReference type="SMART" id="SM00850">
    <property type="entry name" value="LytTR"/>
    <property type="match status" value="1"/>
</dbReference>
<dbReference type="Gene3D" id="2.40.50.1020">
    <property type="entry name" value="LytTr DNA-binding domain"/>
    <property type="match status" value="1"/>
</dbReference>
<dbReference type="AlphaFoldDB" id="A0A1M7JWT4"/>
<dbReference type="PANTHER" id="PTHR37299:SF1">
    <property type="entry name" value="STAGE 0 SPORULATION PROTEIN A HOMOLOG"/>
    <property type="match status" value="1"/>
</dbReference>
<dbReference type="PANTHER" id="PTHR37299">
    <property type="entry name" value="TRANSCRIPTIONAL REGULATOR-RELATED"/>
    <property type="match status" value="1"/>
</dbReference>
<protein>
    <submittedName>
        <fullName evidence="4">Two component transcriptional regulator, LytTR family</fullName>
    </submittedName>
</protein>
<dbReference type="SMART" id="SM00448">
    <property type="entry name" value="REC"/>
    <property type="match status" value="1"/>
</dbReference>
<dbReference type="GO" id="GO:0000156">
    <property type="term" value="F:phosphorelay response regulator activity"/>
    <property type="evidence" value="ECO:0007669"/>
    <property type="project" value="InterPro"/>
</dbReference>
<feature type="modified residue" description="4-aspartylphosphate" evidence="1">
    <location>
        <position position="73"/>
    </location>
</feature>
<evidence type="ECO:0000313" key="4">
    <source>
        <dbReference type="EMBL" id="SHM56997.1"/>
    </source>
</evidence>
<dbReference type="PROSITE" id="PS50930">
    <property type="entry name" value="HTH_LYTTR"/>
    <property type="match status" value="1"/>
</dbReference>
<proteinExistence type="predicted"/>
<dbReference type="InterPro" id="IPR001789">
    <property type="entry name" value="Sig_transdc_resp-reg_receiver"/>
</dbReference>
<gene>
    <name evidence="4" type="ORF">SAMN05878281_1130</name>
</gene>
<evidence type="ECO:0000256" key="1">
    <source>
        <dbReference type="PROSITE-ProRule" id="PRU00169"/>
    </source>
</evidence>
<dbReference type="Gene3D" id="3.40.50.2300">
    <property type="match status" value="1"/>
</dbReference>
<evidence type="ECO:0000259" key="3">
    <source>
        <dbReference type="PROSITE" id="PS50930"/>
    </source>
</evidence>
<dbReference type="FunFam" id="3.40.50.2300:FF:000361">
    <property type="entry name" value="Two-component system response regulator"/>
    <property type="match status" value="1"/>
</dbReference>
<keyword evidence="1" id="KW-0597">Phosphoprotein</keyword>
<evidence type="ECO:0000313" key="5">
    <source>
        <dbReference type="Proteomes" id="UP000190235"/>
    </source>
</evidence>
<dbReference type="Pfam" id="PF00072">
    <property type="entry name" value="Response_reg"/>
    <property type="match status" value="1"/>
</dbReference>
<name>A0A1M7JWT4_9FLAO</name>